<dbReference type="GO" id="GO:0004792">
    <property type="term" value="F:thiosulfate-cyanide sulfurtransferase activity"/>
    <property type="evidence" value="ECO:0007669"/>
    <property type="project" value="InterPro"/>
</dbReference>
<dbReference type="EMBL" id="WIXE01018356">
    <property type="protein sequence ID" value="KAK5970984.1"/>
    <property type="molecule type" value="Genomic_DNA"/>
</dbReference>
<sequence>MEKSGQSKDRIAITLWVEYDKVEEKVDCASRCEMLLSKATTAIISASVAVPDVAVPDIVSPEWLAKHKDSVVILDVTYNMGEKPDPAEFKKKHYAKFKELAAEKPKAYIDEHVPGAALFNIDAAYYPSQ</sequence>
<evidence type="ECO:0000313" key="2">
    <source>
        <dbReference type="Proteomes" id="UP001331761"/>
    </source>
</evidence>
<dbReference type="SUPFAM" id="SSF52821">
    <property type="entry name" value="Rhodanese/Cell cycle control phosphatase"/>
    <property type="match status" value="1"/>
</dbReference>
<proteinExistence type="predicted"/>
<dbReference type="AlphaFoldDB" id="A0AAN8IZV0"/>
<comment type="caution">
    <text evidence="1">The sequence shown here is derived from an EMBL/GenBank/DDBJ whole genome shotgun (WGS) entry which is preliminary data.</text>
</comment>
<dbReference type="InterPro" id="IPR001307">
    <property type="entry name" value="Thiosulphate_STrfase_CS"/>
</dbReference>
<keyword evidence="2" id="KW-1185">Reference proteome</keyword>
<dbReference type="Gene3D" id="3.40.250.10">
    <property type="entry name" value="Rhodanese-like domain"/>
    <property type="match status" value="1"/>
</dbReference>
<gene>
    <name evidence="1" type="ORF">GCK32_018655</name>
</gene>
<evidence type="ECO:0000313" key="1">
    <source>
        <dbReference type="EMBL" id="KAK5970984.1"/>
    </source>
</evidence>
<name>A0AAN8IZV0_TRICO</name>
<organism evidence="1 2">
    <name type="scientific">Trichostrongylus colubriformis</name>
    <name type="common">Black scour worm</name>
    <dbReference type="NCBI Taxonomy" id="6319"/>
    <lineage>
        <taxon>Eukaryota</taxon>
        <taxon>Metazoa</taxon>
        <taxon>Ecdysozoa</taxon>
        <taxon>Nematoda</taxon>
        <taxon>Chromadorea</taxon>
        <taxon>Rhabditida</taxon>
        <taxon>Rhabditina</taxon>
        <taxon>Rhabditomorpha</taxon>
        <taxon>Strongyloidea</taxon>
        <taxon>Trichostrongylidae</taxon>
        <taxon>Trichostrongylus</taxon>
    </lineage>
</organism>
<dbReference type="InterPro" id="IPR036873">
    <property type="entry name" value="Rhodanese-like_dom_sf"/>
</dbReference>
<reference evidence="1 2" key="1">
    <citation type="submission" date="2019-10" db="EMBL/GenBank/DDBJ databases">
        <title>Assembly and Annotation for the nematode Trichostrongylus colubriformis.</title>
        <authorList>
            <person name="Martin J."/>
        </authorList>
    </citation>
    <scope>NUCLEOTIDE SEQUENCE [LARGE SCALE GENOMIC DNA]</scope>
    <source>
        <strain evidence="1">G859</strain>
        <tissue evidence="1">Whole worm</tissue>
    </source>
</reference>
<dbReference type="Proteomes" id="UP001331761">
    <property type="component" value="Unassembled WGS sequence"/>
</dbReference>
<accession>A0AAN8IZV0</accession>
<dbReference type="PROSITE" id="PS00380">
    <property type="entry name" value="RHODANESE_1"/>
    <property type="match status" value="1"/>
</dbReference>
<protein>
    <submittedName>
        <fullName evidence="1">Uncharacterized protein</fullName>
    </submittedName>
</protein>